<dbReference type="Pfam" id="PF02515">
    <property type="entry name" value="CoA_transf_3"/>
    <property type="match status" value="1"/>
</dbReference>
<dbReference type="Proteomes" id="UP000649829">
    <property type="component" value="Unassembled WGS sequence"/>
</dbReference>
<dbReference type="InterPro" id="IPR050483">
    <property type="entry name" value="CoA-transferase_III_domain"/>
</dbReference>
<evidence type="ECO:0000256" key="1">
    <source>
        <dbReference type="ARBA" id="ARBA00022679"/>
    </source>
</evidence>
<name>A0A917TB16_9RHOB</name>
<proteinExistence type="predicted"/>
<dbReference type="InterPro" id="IPR003673">
    <property type="entry name" value="CoA-Trfase_fam_III"/>
</dbReference>
<evidence type="ECO:0000313" key="2">
    <source>
        <dbReference type="EMBL" id="GGM16192.1"/>
    </source>
</evidence>
<evidence type="ECO:0000313" key="3">
    <source>
        <dbReference type="Proteomes" id="UP000649829"/>
    </source>
</evidence>
<reference evidence="2" key="2">
    <citation type="submission" date="2020-09" db="EMBL/GenBank/DDBJ databases">
        <authorList>
            <person name="Sun Q."/>
            <person name="Zhou Y."/>
        </authorList>
    </citation>
    <scope>NUCLEOTIDE SEQUENCE</scope>
    <source>
        <strain evidence="2">CGMCC 1.6293</strain>
    </source>
</reference>
<dbReference type="PANTHER" id="PTHR48207">
    <property type="entry name" value="SUCCINATE--HYDROXYMETHYLGLUTARATE COA-TRANSFERASE"/>
    <property type="match status" value="1"/>
</dbReference>
<reference evidence="2" key="1">
    <citation type="journal article" date="2014" name="Int. J. Syst. Evol. Microbiol.">
        <title>Complete genome sequence of Corynebacterium casei LMG S-19264T (=DSM 44701T), isolated from a smear-ripened cheese.</title>
        <authorList>
            <consortium name="US DOE Joint Genome Institute (JGI-PGF)"/>
            <person name="Walter F."/>
            <person name="Albersmeier A."/>
            <person name="Kalinowski J."/>
            <person name="Ruckert C."/>
        </authorList>
    </citation>
    <scope>NUCLEOTIDE SEQUENCE</scope>
    <source>
        <strain evidence="2">CGMCC 1.6293</strain>
    </source>
</reference>
<dbReference type="InterPro" id="IPR023606">
    <property type="entry name" value="CoA-Trfase_III_dom_1_sf"/>
</dbReference>
<dbReference type="Gene3D" id="3.40.50.10540">
    <property type="entry name" value="Crotonobetainyl-coa:carnitine coa-transferase, domain 1"/>
    <property type="match status" value="1"/>
</dbReference>
<keyword evidence="1" id="KW-0808">Transferase</keyword>
<sequence length="126" mass="13944">MADRPLEGFRVLDMSRILAGPWAGQYLADLGAEVIKVERAGAGDDARYYGPPYITHDDGSQSSENFFHLSCNRGKLSMTLDISKPGGQETVPRLAGESDVLFENYKVGDLKRYGLDFESQHKDFPA</sequence>
<dbReference type="SUPFAM" id="SSF89796">
    <property type="entry name" value="CoA-transferase family III (CaiB/BaiF)"/>
    <property type="match status" value="1"/>
</dbReference>
<keyword evidence="3" id="KW-1185">Reference proteome</keyword>
<dbReference type="EMBL" id="BMLF01000008">
    <property type="protein sequence ID" value="GGM16192.1"/>
    <property type="molecule type" value="Genomic_DNA"/>
</dbReference>
<comment type="caution">
    <text evidence="2">The sequence shown here is derived from an EMBL/GenBank/DDBJ whole genome shotgun (WGS) entry which is preliminary data.</text>
</comment>
<organism evidence="2 3">
    <name type="scientific">Pseudooceanicola nanhaiensis</name>
    <dbReference type="NCBI Taxonomy" id="375761"/>
    <lineage>
        <taxon>Bacteria</taxon>
        <taxon>Pseudomonadati</taxon>
        <taxon>Pseudomonadota</taxon>
        <taxon>Alphaproteobacteria</taxon>
        <taxon>Rhodobacterales</taxon>
        <taxon>Paracoccaceae</taxon>
        <taxon>Pseudooceanicola</taxon>
    </lineage>
</organism>
<evidence type="ECO:0008006" key="4">
    <source>
        <dbReference type="Google" id="ProtNLM"/>
    </source>
</evidence>
<dbReference type="AlphaFoldDB" id="A0A917TB16"/>
<dbReference type="PANTHER" id="PTHR48207:SF3">
    <property type="entry name" value="SUCCINATE--HYDROXYMETHYLGLUTARATE COA-TRANSFERASE"/>
    <property type="match status" value="1"/>
</dbReference>
<dbReference type="GO" id="GO:0008410">
    <property type="term" value="F:CoA-transferase activity"/>
    <property type="evidence" value="ECO:0007669"/>
    <property type="project" value="TreeGrafter"/>
</dbReference>
<protein>
    <recommendedName>
        <fullName evidence="4">CoA transferase</fullName>
    </recommendedName>
</protein>
<accession>A0A917TB16</accession>
<gene>
    <name evidence="2" type="ORF">GCM10011534_42680</name>
</gene>